<evidence type="ECO:0000313" key="2">
    <source>
        <dbReference type="Proteomes" id="UP000379480"/>
    </source>
</evidence>
<dbReference type="RefSeq" id="WP_150806189.1">
    <property type="nucleotide sequence ID" value="NZ_CABVHY010000028.1"/>
</dbReference>
<dbReference type="PANTHER" id="PTHR17985">
    <property type="entry name" value="SER/THR-RICH PROTEIN T10 IN DGCR REGION"/>
    <property type="match status" value="1"/>
</dbReference>
<evidence type="ECO:0000313" key="1">
    <source>
        <dbReference type="EMBL" id="VVO29769.1"/>
    </source>
</evidence>
<dbReference type="EMBL" id="CABVHY010000028">
    <property type="protein sequence ID" value="VVO29769.1"/>
    <property type="molecule type" value="Genomic_DNA"/>
</dbReference>
<name>A0A5E7ESE9_PSEFL</name>
<dbReference type="PANTHER" id="PTHR17985:SF8">
    <property type="entry name" value="TRANSPORT AND GOLGI ORGANIZATION PROTEIN 2 HOMOLOG"/>
    <property type="match status" value="1"/>
</dbReference>
<protein>
    <submittedName>
        <fullName evidence="1">Uncharacterized protein</fullName>
    </submittedName>
</protein>
<accession>A0A5E7ESE9</accession>
<dbReference type="Pfam" id="PF05742">
    <property type="entry name" value="TANGO2"/>
    <property type="match status" value="1"/>
</dbReference>
<proteinExistence type="predicted"/>
<dbReference type="AlphaFoldDB" id="A0A5E7ESE9"/>
<dbReference type="Proteomes" id="UP000379480">
    <property type="component" value="Unassembled WGS sequence"/>
</dbReference>
<organism evidence="1 2">
    <name type="scientific">Pseudomonas fluorescens</name>
    <dbReference type="NCBI Taxonomy" id="294"/>
    <lineage>
        <taxon>Bacteria</taxon>
        <taxon>Pseudomonadati</taxon>
        <taxon>Pseudomonadota</taxon>
        <taxon>Gammaproteobacteria</taxon>
        <taxon>Pseudomonadales</taxon>
        <taxon>Pseudomonadaceae</taxon>
        <taxon>Pseudomonas</taxon>
    </lineage>
</organism>
<dbReference type="OrthoDB" id="4380123at2"/>
<reference evidence="1 2" key="1">
    <citation type="submission" date="2019-09" db="EMBL/GenBank/DDBJ databases">
        <authorList>
            <person name="Chandra G."/>
            <person name="Truman W A."/>
        </authorList>
    </citation>
    <scope>NUCLEOTIDE SEQUENCE [LARGE SCALE GENOMIC DNA]</scope>
    <source>
        <strain evidence="1">PS723</strain>
    </source>
</reference>
<dbReference type="InterPro" id="IPR008551">
    <property type="entry name" value="TANGO2"/>
</dbReference>
<gene>
    <name evidence="1" type="ORF">PS723_04895</name>
</gene>
<sequence length="248" mass="26549">MCLIVFAWRPGHAQPLVVAANRDEFYARPSLPLAQWPEAPQVYAGRDLEAGGTWLGIGAAGRFAALTNIRNPHQPPALRSRGELVARFLSGEIPVDDYLADVVGRSVEYAGFNLLLGTSTELWHYNTLEPEPTLLAAGIYGLSNAGLDSPWPKVLKAKAALSEVLDDPQPQALLALLNDPQIVPFAELPDTGVGLATESLLSSVFIASPSYGTRASTALIVNADGSRHMVERSFGPYGGHLGEVEVRV</sequence>